<dbReference type="InterPro" id="IPR045214">
    <property type="entry name" value="Surf1/Surf4"/>
</dbReference>
<comment type="subcellular location">
    <subcellularLocation>
        <location evidence="6">Cell membrane</location>
        <topology evidence="6">Multi-pass membrane protein</topology>
    </subcellularLocation>
    <subcellularLocation>
        <location evidence="1">Membrane</location>
    </subcellularLocation>
</comment>
<evidence type="ECO:0000256" key="3">
    <source>
        <dbReference type="ARBA" id="ARBA00022692"/>
    </source>
</evidence>
<comment type="similarity">
    <text evidence="2 6">Belongs to the SURF1 family.</text>
</comment>
<organism evidence="7 8">
    <name type="scientific">Massilia psychrophila</name>
    <dbReference type="NCBI Taxonomy" id="1603353"/>
    <lineage>
        <taxon>Bacteria</taxon>
        <taxon>Pseudomonadati</taxon>
        <taxon>Pseudomonadota</taxon>
        <taxon>Betaproteobacteria</taxon>
        <taxon>Burkholderiales</taxon>
        <taxon>Oxalobacteraceae</taxon>
        <taxon>Telluria group</taxon>
        <taxon>Massilia</taxon>
    </lineage>
</organism>
<proteinExistence type="inferred from homology"/>
<evidence type="ECO:0000256" key="2">
    <source>
        <dbReference type="ARBA" id="ARBA00007165"/>
    </source>
</evidence>
<accession>A0A2G8T2S1</accession>
<dbReference type="GO" id="GO:0005886">
    <property type="term" value="C:plasma membrane"/>
    <property type="evidence" value="ECO:0007669"/>
    <property type="project" value="UniProtKB-SubCell"/>
</dbReference>
<dbReference type="PANTHER" id="PTHR23427">
    <property type="entry name" value="SURFEIT LOCUS PROTEIN"/>
    <property type="match status" value="1"/>
</dbReference>
<dbReference type="PROSITE" id="PS50895">
    <property type="entry name" value="SURF1"/>
    <property type="match status" value="1"/>
</dbReference>
<dbReference type="Proteomes" id="UP000228593">
    <property type="component" value="Unassembled WGS sequence"/>
</dbReference>
<evidence type="ECO:0000313" key="8">
    <source>
        <dbReference type="Proteomes" id="UP000228593"/>
    </source>
</evidence>
<comment type="caution">
    <text evidence="7">The sequence shown here is derived from an EMBL/GenBank/DDBJ whole genome shotgun (WGS) entry which is preliminary data.</text>
</comment>
<dbReference type="CDD" id="cd06662">
    <property type="entry name" value="SURF1"/>
    <property type="match status" value="1"/>
</dbReference>
<dbReference type="AlphaFoldDB" id="A0A2G8T2S1"/>
<evidence type="ECO:0000256" key="1">
    <source>
        <dbReference type="ARBA" id="ARBA00004370"/>
    </source>
</evidence>
<dbReference type="EMBL" id="PDOB01000009">
    <property type="protein sequence ID" value="PIL40309.1"/>
    <property type="molecule type" value="Genomic_DNA"/>
</dbReference>
<feature type="transmembrane region" description="Helical" evidence="6">
    <location>
        <begin position="276"/>
        <end position="297"/>
    </location>
</feature>
<dbReference type="InterPro" id="IPR002994">
    <property type="entry name" value="Surf1/Shy1"/>
</dbReference>
<dbReference type="RefSeq" id="WP_099915415.1">
    <property type="nucleotide sequence ID" value="NZ_BMHS01000013.1"/>
</dbReference>
<gene>
    <name evidence="7" type="ORF">CR103_07690</name>
</gene>
<evidence type="ECO:0000256" key="4">
    <source>
        <dbReference type="ARBA" id="ARBA00022989"/>
    </source>
</evidence>
<evidence type="ECO:0000256" key="5">
    <source>
        <dbReference type="ARBA" id="ARBA00023136"/>
    </source>
</evidence>
<keyword evidence="8" id="KW-1185">Reference proteome</keyword>
<keyword evidence="4 6" id="KW-1133">Transmembrane helix</keyword>
<sequence>MTNPRGANPATPRRTGARRVVALCLALLCAVLFSLGAWQVQRLQWKKALIAQVDGRVHAPATAAPPVAAWTALSRNNDEYRHLRLEGRFLDRLSTRVQAVTELGAGFWVLTPFVIGGSGSTDNVNSGGAVVLINRGFIPSDATPADAGPGAVGITGLLRMSERGGGFLRDNDPKHNRWYSRDAEAIGAARGLTRIAPWFLDQDATNSVAPKTGSDPFNREVQGVEIKITNGSDPINHDVQGTGRRTTNGSDPFSRIGAPVAPVAGLTVVSFHNNHLVYALTWFAMGLMSAGASYAIARGKI</sequence>
<reference evidence="7 8" key="1">
    <citation type="submission" date="2017-10" db="EMBL/GenBank/DDBJ databases">
        <title>Massilia psychrophilum sp. nov., a novel purple-pigmented bacterium isolated from Tianshan glacier, Xinjiang Municipality, China.</title>
        <authorList>
            <person name="Wang H."/>
        </authorList>
    </citation>
    <scope>NUCLEOTIDE SEQUENCE [LARGE SCALE GENOMIC DNA]</scope>
    <source>
        <strain evidence="7 8">JCM 30813</strain>
    </source>
</reference>
<evidence type="ECO:0000256" key="6">
    <source>
        <dbReference type="RuleBase" id="RU363076"/>
    </source>
</evidence>
<comment type="caution">
    <text evidence="6">Lacks conserved residue(s) required for the propagation of feature annotation.</text>
</comment>
<keyword evidence="3 6" id="KW-0812">Transmembrane</keyword>
<dbReference type="PANTHER" id="PTHR23427:SF2">
    <property type="entry name" value="SURFEIT LOCUS PROTEIN 1"/>
    <property type="match status" value="1"/>
</dbReference>
<keyword evidence="5 6" id="KW-0472">Membrane</keyword>
<dbReference type="Pfam" id="PF02104">
    <property type="entry name" value="SURF1"/>
    <property type="match status" value="1"/>
</dbReference>
<protein>
    <recommendedName>
        <fullName evidence="6">SURF1-like protein</fullName>
    </recommendedName>
</protein>
<dbReference type="OrthoDB" id="9807214at2"/>
<name>A0A2G8T2S1_9BURK</name>
<evidence type="ECO:0000313" key="7">
    <source>
        <dbReference type="EMBL" id="PIL40309.1"/>
    </source>
</evidence>
<keyword evidence="6" id="KW-1003">Cell membrane</keyword>